<protein>
    <submittedName>
        <fullName evidence="2">DUF5343 domain-containing protein</fullName>
    </submittedName>
</protein>
<sequence>MNANIPYMLSVSNLHRILDAIQRAGAPEVFHLDFLRDLGFKGSNDRGAVKILKYLGMLDESGRPLAPYREFMDHNKAKRVLASRIKVAFDDLFTADRNANTKSVEHLKGWFKTKTGAGDAVAQKLASTFRSLAAYGDFSAPTNVDQVDSSTTESTKSSSETQEDATSSNPCHSTQLIMHESRASSQGL</sequence>
<feature type="compositionally biased region" description="Low complexity" evidence="1">
    <location>
        <begin position="149"/>
        <end position="160"/>
    </location>
</feature>
<comment type="caution">
    <text evidence="2">The sequence shown here is derived from an EMBL/GenBank/DDBJ whole genome shotgun (WGS) entry which is preliminary data.</text>
</comment>
<evidence type="ECO:0000313" key="3">
    <source>
        <dbReference type="Proteomes" id="UP001549691"/>
    </source>
</evidence>
<proteinExistence type="predicted"/>
<organism evidence="2 3">
    <name type="scientific">Uliginosibacterium flavum</name>
    <dbReference type="NCBI Taxonomy" id="1396831"/>
    <lineage>
        <taxon>Bacteria</taxon>
        <taxon>Pseudomonadati</taxon>
        <taxon>Pseudomonadota</taxon>
        <taxon>Betaproteobacteria</taxon>
        <taxon>Rhodocyclales</taxon>
        <taxon>Zoogloeaceae</taxon>
        <taxon>Uliginosibacterium</taxon>
    </lineage>
</organism>
<evidence type="ECO:0000256" key="1">
    <source>
        <dbReference type="SAM" id="MobiDB-lite"/>
    </source>
</evidence>
<keyword evidence="3" id="KW-1185">Reference proteome</keyword>
<dbReference type="Proteomes" id="UP001549691">
    <property type="component" value="Unassembled WGS sequence"/>
</dbReference>
<feature type="region of interest" description="Disordered" evidence="1">
    <location>
        <begin position="143"/>
        <end position="188"/>
    </location>
</feature>
<dbReference type="Pfam" id="PF17278">
    <property type="entry name" value="DUF5343"/>
    <property type="match status" value="1"/>
</dbReference>
<dbReference type="RefSeq" id="WP_354600370.1">
    <property type="nucleotide sequence ID" value="NZ_JBEWZI010000006.1"/>
</dbReference>
<accession>A0ABV2TJ12</accession>
<feature type="compositionally biased region" description="Polar residues" evidence="1">
    <location>
        <begin position="164"/>
        <end position="176"/>
    </location>
</feature>
<dbReference type="EMBL" id="JBEWZI010000006">
    <property type="protein sequence ID" value="MET7013907.1"/>
    <property type="molecule type" value="Genomic_DNA"/>
</dbReference>
<dbReference type="InterPro" id="IPR035235">
    <property type="entry name" value="DUF5343"/>
</dbReference>
<evidence type="ECO:0000313" key="2">
    <source>
        <dbReference type="EMBL" id="MET7013907.1"/>
    </source>
</evidence>
<name>A0ABV2TJ12_9RHOO</name>
<reference evidence="2 3" key="1">
    <citation type="submission" date="2024-07" db="EMBL/GenBank/DDBJ databases">
        <title>Uliginosibacterium flavum JJ3220;KACC:17644.</title>
        <authorList>
            <person name="Kim M.K."/>
        </authorList>
    </citation>
    <scope>NUCLEOTIDE SEQUENCE [LARGE SCALE GENOMIC DNA]</scope>
    <source>
        <strain evidence="2 3">KACC:17644</strain>
    </source>
</reference>
<gene>
    <name evidence="2" type="ORF">ABXR19_06880</name>
</gene>